<organism evidence="1 2">
    <name type="scientific">Lacticaseibacillus paracasei subsp. paracasei Lpp123</name>
    <dbReference type="NCBI Taxonomy" id="1256201"/>
    <lineage>
        <taxon>Bacteria</taxon>
        <taxon>Bacillati</taxon>
        <taxon>Bacillota</taxon>
        <taxon>Bacilli</taxon>
        <taxon>Lactobacillales</taxon>
        <taxon>Lactobacillaceae</taxon>
        <taxon>Lacticaseibacillus</taxon>
    </lineage>
</organism>
<sequence>MPLSVFFELVEIRTKLASILPFAIG</sequence>
<comment type="caution">
    <text evidence="1">The sequence shown here is derived from an EMBL/GenBank/DDBJ whole genome shotgun (WGS) entry which is preliminary data.</text>
</comment>
<accession>A0A829GM53</accession>
<keyword evidence="1" id="KW-0808">Transferase</keyword>
<name>A0A829GM53_LACPA</name>
<dbReference type="GO" id="GO:0016740">
    <property type="term" value="F:transferase activity"/>
    <property type="evidence" value="ECO:0007669"/>
    <property type="project" value="UniProtKB-KW"/>
</dbReference>
<feature type="non-terminal residue" evidence="1">
    <location>
        <position position="25"/>
    </location>
</feature>
<reference evidence="1 2" key="1">
    <citation type="journal article" date="2013" name="PLoS ONE">
        <title>Lactobacillus paracasei comparative genomics: towards species pan-genome definition and exploitation of diversity.</title>
        <authorList>
            <person name="Smokvina T."/>
            <person name="Wels M."/>
            <person name="Polka J."/>
            <person name="Chervaux C."/>
            <person name="Brisse S."/>
            <person name="Boekhorst J."/>
            <person name="van Hylckama Vlieg J.E."/>
            <person name="Siezen R.J."/>
        </authorList>
    </citation>
    <scope>NUCLEOTIDE SEQUENCE [LARGE SCALE GENOMIC DNA]</scope>
    <source>
        <strain evidence="1 2">Lpp123</strain>
    </source>
</reference>
<dbReference type="AlphaFoldDB" id="A0A829GM53"/>
<dbReference type="Proteomes" id="UP000014316">
    <property type="component" value="Unassembled WGS sequence"/>
</dbReference>
<evidence type="ECO:0000313" key="1">
    <source>
        <dbReference type="EMBL" id="EPC59478.1"/>
    </source>
</evidence>
<dbReference type="EMBL" id="ANJW01000013">
    <property type="protein sequence ID" value="EPC59478.1"/>
    <property type="molecule type" value="Genomic_DNA"/>
</dbReference>
<proteinExistence type="predicted"/>
<gene>
    <name evidence="1" type="ORF">Lpp123_00170</name>
</gene>
<protein>
    <submittedName>
        <fullName evidence="1">1,4-dihydroxy-2-naphthoate octaprenyltransferase</fullName>
    </submittedName>
</protein>
<evidence type="ECO:0000313" key="2">
    <source>
        <dbReference type="Proteomes" id="UP000014316"/>
    </source>
</evidence>